<evidence type="ECO:0000313" key="1">
    <source>
        <dbReference type="EMBL" id="CAF4164701.1"/>
    </source>
</evidence>
<dbReference type="EMBL" id="CAJOBD010011252">
    <property type="protein sequence ID" value="CAF4164701.1"/>
    <property type="molecule type" value="Genomic_DNA"/>
</dbReference>
<gene>
    <name evidence="1" type="ORF">JBS370_LOCUS34690</name>
</gene>
<comment type="caution">
    <text evidence="1">The sequence shown here is derived from an EMBL/GenBank/DDBJ whole genome shotgun (WGS) entry which is preliminary data.</text>
</comment>
<name>A0A819Z895_9BILA</name>
<dbReference type="Proteomes" id="UP000663836">
    <property type="component" value="Unassembled WGS sequence"/>
</dbReference>
<sequence length="180" mass="21228">MDSVTFQAQRAIYFRKIDQLQPNNSILYYHDGTWLSQRLAISALLSLNGFHLRFLDIFKCAEVHSMDNNPKWHYKLAPESEPSKRAWKKQLIADWLTAQKIKYKPYMTKVELMQLVFTHLPPKEFIVDKVATKYNIEIVRIPVKNCVSNPIELGWAGLKNYVQQQNVRFRLDNIEQLCNE</sequence>
<dbReference type="AlphaFoldDB" id="A0A819Z895"/>
<reference evidence="1" key="1">
    <citation type="submission" date="2021-02" db="EMBL/GenBank/DDBJ databases">
        <authorList>
            <person name="Nowell W R."/>
        </authorList>
    </citation>
    <scope>NUCLEOTIDE SEQUENCE</scope>
</reference>
<organism evidence="1 2">
    <name type="scientific">Rotaria sordida</name>
    <dbReference type="NCBI Taxonomy" id="392033"/>
    <lineage>
        <taxon>Eukaryota</taxon>
        <taxon>Metazoa</taxon>
        <taxon>Spiralia</taxon>
        <taxon>Gnathifera</taxon>
        <taxon>Rotifera</taxon>
        <taxon>Eurotatoria</taxon>
        <taxon>Bdelloidea</taxon>
        <taxon>Philodinida</taxon>
        <taxon>Philodinidae</taxon>
        <taxon>Rotaria</taxon>
    </lineage>
</organism>
<dbReference type="PANTHER" id="PTHR33939:SF1">
    <property type="entry name" value="DUF4371 DOMAIN-CONTAINING PROTEIN"/>
    <property type="match status" value="1"/>
</dbReference>
<proteinExistence type="predicted"/>
<dbReference type="PANTHER" id="PTHR33939">
    <property type="entry name" value="PROTEIN CBG22215"/>
    <property type="match status" value="1"/>
</dbReference>
<evidence type="ECO:0000313" key="2">
    <source>
        <dbReference type="Proteomes" id="UP000663836"/>
    </source>
</evidence>
<accession>A0A819Z895</accession>
<protein>
    <submittedName>
        <fullName evidence="1">Uncharacterized protein</fullName>
    </submittedName>
</protein>